<gene>
    <name evidence="3" type="ORF">NP493_320g02014</name>
</gene>
<evidence type="ECO:0000259" key="2">
    <source>
        <dbReference type="PROSITE" id="PS50017"/>
    </source>
</evidence>
<evidence type="ECO:0000313" key="3">
    <source>
        <dbReference type="EMBL" id="KAK2183217.1"/>
    </source>
</evidence>
<comment type="caution">
    <text evidence="3">The sequence shown here is derived from an EMBL/GenBank/DDBJ whole genome shotgun (WGS) entry which is preliminary data.</text>
</comment>
<dbReference type="Gene3D" id="1.10.533.10">
    <property type="entry name" value="Death Domain, Fas"/>
    <property type="match status" value="1"/>
</dbReference>
<name>A0AAD9NUF4_RIDPI</name>
<dbReference type="Pfam" id="PF00531">
    <property type="entry name" value="Death"/>
    <property type="match status" value="1"/>
</dbReference>
<feature type="region of interest" description="Disordered" evidence="1">
    <location>
        <begin position="183"/>
        <end position="228"/>
    </location>
</feature>
<evidence type="ECO:0000256" key="1">
    <source>
        <dbReference type="SAM" id="MobiDB-lite"/>
    </source>
</evidence>
<dbReference type="InterPro" id="IPR000488">
    <property type="entry name" value="Death_dom"/>
</dbReference>
<dbReference type="PROSITE" id="PS50017">
    <property type="entry name" value="DEATH_DOMAIN"/>
    <property type="match status" value="1"/>
</dbReference>
<dbReference type="CDD" id="cd01670">
    <property type="entry name" value="Death"/>
    <property type="match status" value="1"/>
</dbReference>
<dbReference type="SMART" id="SM00005">
    <property type="entry name" value="DEATH"/>
    <property type="match status" value="1"/>
</dbReference>
<feature type="domain" description="Death" evidence="2">
    <location>
        <begin position="40"/>
        <end position="112"/>
    </location>
</feature>
<evidence type="ECO:0000313" key="4">
    <source>
        <dbReference type="Proteomes" id="UP001209878"/>
    </source>
</evidence>
<dbReference type="SUPFAM" id="SSF47986">
    <property type="entry name" value="DEATH domain"/>
    <property type="match status" value="1"/>
</dbReference>
<accession>A0AAD9NUF4</accession>
<dbReference type="AlphaFoldDB" id="A0AAD9NUF4"/>
<proteinExistence type="predicted"/>
<dbReference type="Proteomes" id="UP001209878">
    <property type="component" value="Unassembled WGS sequence"/>
</dbReference>
<dbReference type="InterPro" id="IPR011029">
    <property type="entry name" value="DEATH-like_dom_sf"/>
</dbReference>
<organism evidence="3 4">
    <name type="scientific">Ridgeia piscesae</name>
    <name type="common">Tubeworm</name>
    <dbReference type="NCBI Taxonomy" id="27915"/>
    <lineage>
        <taxon>Eukaryota</taxon>
        <taxon>Metazoa</taxon>
        <taxon>Spiralia</taxon>
        <taxon>Lophotrochozoa</taxon>
        <taxon>Annelida</taxon>
        <taxon>Polychaeta</taxon>
        <taxon>Sedentaria</taxon>
        <taxon>Canalipalpata</taxon>
        <taxon>Sabellida</taxon>
        <taxon>Siboglinidae</taxon>
        <taxon>Ridgeia</taxon>
    </lineage>
</organism>
<feature type="region of interest" description="Disordered" evidence="1">
    <location>
        <begin position="241"/>
        <end position="260"/>
    </location>
</feature>
<dbReference type="EMBL" id="JAODUO010000319">
    <property type="protein sequence ID" value="KAK2183217.1"/>
    <property type="molecule type" value="Genomic_DNA"/>
</dbReference>
<sequence length="331" mass="37063">MAEQRGFVEGLNDQFLYELNDNISVVLHDIRLVDMLSKTNPLGKDWKDLAGRLNYTAEQIQQFEQNPSSSTSSCRGFLRDWQTKHGSTVRAFREHLKQLGRSDIMEALDSVRRSKYDFELVGVLLQAGSMEDMTVPVHGKMTLGAAFREELTKRGLTTDALELVDPKGTRRAAYHWESPAHLQKGQQVTFRKKQSVRSSTDKRRVPSVPAPTSHPPVQCQDPTVLPHNTHHSLSLSFSLLSTDSATPPASESSSISGSTIPLLEQLDQQSMDHDREMSHGREMHGEGAYVSLQLDDVSHENIYESIYDECESEPRGTSSQADLCNKLVEIA</sequence>
<dbReference type="GO" id="GO:0007165">
    <property type="term" value="P:signal transduction"/>
    <property type="evidence" value="ECO:0007669"/>
    <property type="project" value="InterPro"/>
</dbReference>
<keyword evidence="4" id="KW-1185">Reference proteome</keyword>
<protein>
    <recommendedName>
        <fullName evidence="2">Death domain-containing protein</fullName>
    </recommendedName>
</protein>
<reference evidence="3" key="1">
    <citation type="journal article" date="2023" name="Mol. Biol. Evol.">
        <title>Third-Generation Sequencing Reveals the Adaptive Role of the Epigenome in Three Deep-Sea Polychaetes.</title>
        <authorList>
            <person name="Perez M."/>
            <person name="Aroh O."/>
            <person name="Sun Y."/>
            <person name="Lan Y."/>
            <person name="Juniper S.K."/>
            <person name="Young C.R."/>
            <person name="Angers B."/>
            <person name="Qian P.Y."/>
        </authorList>
    </citation>
    <scope>NUCLEOTIDE SEQUENCE</scope>
    <source>
        <strain evidence="3">R07B-5</strain>
    </source>
</reference>